<keyword evidence="4" id="KW-1185">Reference proteome</keyword>
<feature type="transmembrane region" description="Helical" evidence="2">
    <location>
        <begin position="15"/>
        <end position="39"/>
    </location>
</feature>
<sequence>MNSKVRARPTYQPSIVVQLASGLSFISALVTAGILSYFVDALRRDAMPVPWPIVLIMSASCVNITSLIAASLIRCCFPASPLLQLFFHAPVSILWICTIAFLGDELGNHLTQSCPSVNTFGHNMAIVCQLFKALFSFAVISTASSIFLSTADIAAWKRMKKAGKYTAMEKNTGAVSTPAPFKNKPRRKVGIMNGLFKRKGGDMPEDEASFMMSQMHSESMEKSRMTGSESALSAGDRMAPPRISPEWGPRQGVGLDKNGDEFGTQDTRYDPGSRIF</sequence>
<dbReference type="Proteomes" id="UP000799324">
    <property type="component" value="Unassembled WGS sequence"/>
</dbReference>
<feature type="transmembrane region" description="Helical" evidence="2">
    <location>
        <begin position="85"/>
        <end position="103"/>
    </location>
</feature>
<dbReference type="OrthoDB" id="3792875at2759"/>
<feature type="compositionally biased region" description="Basic and acidic residues" evidence="1">
    <location>
        <begin position="267"/>
        <end position="276"/>
    </location>
</feature>
<keyword evidence="2" id="KW-0812">Transmembrane</keyword>
<feature type="transmembrane region" description="Helical" evidence="2">
    <location>
        <begin position="51"/>
        <end position="73"/>
    </location>
</feature>
<accession>A0A6A6TNM7</accession>
<name>A0A6A6TNM7_9PLEO</name>
<organism evidence="3 4">
    <name type="scientific">Lophiostoma macrostomum CBS 122681</name>
    <dbReference type="NCBI Taxonomy" id="1314788"/>
    <lineage>
        <taxon>Eukaryota</taxon>
        <taxon>Fungi</taxon>
        <taxon>Dikarya</taxon>
        <taxon>Ascomycota</taxon>
        <taxon>Pezizomycotina</taxon>
        <taxon>Dothideomycetes</taxon>
        <taxon>Pleosporomycetidae</taxon>
        <taxon>Pleosporales</taxon>
        <taxon>Lophiostomataceae</taxon>
        <taxon>Lophiostoma</taxon>
    </lineage>
</organism>
<evidence type="ECO:0000313" key="3">
    <source>
        <dbReference type="EMBL" id="KAF2661410.1"/>
    </source>
</evidence>
<dbReference type="EMBL" id="MU004294">
    <property type="protein sequence ID" value="KAF2661410.1"/>
    <property type="molecule type" value="Genomic_DNA"/>
</dbReference>
<evidence type="ECO:0008006" key="5">
    <source>
        <dbReference type="Google" id="ProtNLM"/>
    </source>
</evidence>
<feature type="transmembrane region" description="Helical" evidence="2">
    <location>
        <begin position="133"/>
        <end position="155"/>
    </location>
</feature>
<keyword evidence="2" id="KW-0472">Membrane</keyword>
<evidence type="ECO:0000313" key="4">
    <source>
        <dbReference type="Proteomes" id="UP000799324"/>
    </source>
</evidence>
<feature type="region of interest" description="Disordered" evidence="1">
    <location>
        <begin position="222"/>
        <end position="276"/>
    </location>
</feature>
<evidence type="ECO:0000256" key="2">
    <source>
        <dbReference type="SAM" id="Phobius"/>
    </source>
</evidence>
<proteinExistence type="predicted"/>
<evidence type="ECO:0000256" key="1">
    <source>
        <dbReference type="SAM" id="MobiDB-lite"/>
    </source>
</evidence>
<dbReference type="AlphaFoldDB" id="A0A6A6TNM7"/>
<reference evidence="3" key="1">
    <citation type="journal article" date="2020" name="Stud. Mycol.">
        <title>101 Dothideomycetes genomes: a test case for predicting lifestyles and emergence of pathogens.</title>
        <authorList>
            <person name="Haridas S."/>
            <person name="Albert R."/>
            <person name="Binder M."/>
            <person name="Bloem J."/>
            <person name="Labutti K."/>
            <person name="Salamov A."/>
            <person name="Andreopoulos B."/>
            <person name="Baker S."/>
            <person name="Barry K."/>
            <person name="Bills G."/>
            <person name="Bluhm B."/>
            <person name="Cannon C."/>
            <person name="Castanera R."/>
            <person name="Culley D."/>
            <person name="Daum C."/>
            <person name="Ezra D."/>
            <person name="Gonzalez J."/>
            <person name="Henrissat B."/>
            <person name="Kuo A."/>
            <person name="Liang C."/>
            <person name="Lipzen A."/>
            <person name="Lutzoni F."/>
            <person name="Magnuson J."/>
            <person name="Mondo S."/>
            <person name="Nolan M."/>
            <person name="Ohm R."/>
            <person name="Pangilinan J."/>
            <person name="Park H.-J."/>
            <person name="Ramirez L."/>
            <person name="Alfaro M."/>
            <person name="Sun H."/>
            <person name="Tritt A."/>
            <person name="Yoshinaga Y."/>
            <person name="Zwiers L.-H."/>
            <person name="Turgeon B."/>
            <person name="Goodwin S."/>
            <person name="Spatafora J."/>
            <person name="Crous P."/>
            <person name="Grigoriev I."/>
        </authorList>
    </citation>
    <scope>NUCLEOTIDE SEQUENCE</scope>
    <source>
        <strain evidence="3">CBS 122681</strain>
    </source>
</reference>
<gene>
    <name evidence="3" type="ORF">K491DRAFT_674060</name>
</gene>
<keyword evidence="2" id="KW-1133">Transmembrane helix</keyword>
<protein>
    <recommendedName>
        <fullName evidence="5">MARVEL domain-containing protein</fullName>
    </recommendedName>
</protein>